<name>F2PX81_TRIEC</name>
<accession>F2PX81</accession>
<dbReference type="VEuPathDB" id="FungiDB:TEQG_05499"/>
<dbReference type="AlphaFoldDB" id="F2PX81"/>
<evidence type="ECO:0000313" key="2">
    <source>
        <dbReference type="Proteomes" id="UP000009169"/>
    </source>
</evidence>
<gene>
    <name evidence="1" type="ORF">TEQG_05499</name>
</gene>
<proteinExistence type="predicted"/>
<dbReference type="HOGENOM" id="CLU_2122806_0_0_1"/>
<protein>
    <submittedName>
        <fullName evidence="1">Uncharacterized protein</fullName>
    </submittedName>
</protein>
<sequence length="114" mass="12999">MMYGQLDHHSWKSPYGRITLFYTEYSVLVFLTEGFSNRMQNAAEVGGNRGMTSFQAYSSPHFLAATKQAAKTMKSKDSFRYTYLCNWMDLCGNCEGKSSRDRPAPLAHYLEKDG</sequence>
<organism evidence="1 2">
    <name type="scientific">Trichophyton equinum (strain ATCC MYA-4606 / CBS 127.97)</name>
    <name type="common">Horse ringworm fungus</name>
    <dbReference type="NCBI Taxonomy" id="559882"/>
    <lineage>
        <taxon>Eukaryota</taxon>
        <taxon>Fungi</taxon>
        <taxon>Dikarya</taxon>
        <taxon>Ascomycota</taxon>
        <taxon>Pezizomycotina</taxon>
        <taxon>Eurotiomycetes</taxon>
        <taxon>Eurotiomycetidae</taxon>
        <taxon>Onygenales</taxon>
        <taxon>Arthrodermataceae</taxon>
        <taxon>Trichophyton</taxon>
    </lineage>
</organism>
<evidence type="ECO:0000313" key="1">
    <source>
        <dbReference type="EMBL" id="EGE06499.1"/>
    </source>
</evidence>
<reference evidence="2" key="1">
    <citation type="journal article" date="2012" name="MBio">
        <title>Comparative genome analysis of Trichophyton rubrum and related dermatophytes reveals candidate genes involved in infection.</title>
        <authorList>
            <person name="Martinez D.A."/>
            <person name="Oliver B.G."/>
            <person name="Graeser Y."/>
            <person name="Goldberg J.M."/>
            <person name="Li W."/>
            <person name="Martinez-Rossi N.M."/>
            <person name="Monod M."/>
            <person name="Shelest E."/>
            <person name="Barton R.C."/>
            <person name="Birch E."/>
            <person name="Brakhage A.A."/>
            <person name="Chen Z."/>
            <person name="Gurr S.J."/>
            <person name="Heiman D."/>
            <person name="Heitman J."/>
            <person name="Kosti I."/>
            <person name="Rossi A."/>
            <person name="Saif S."/>
            <person name="Samalova M."/>
            <person name="Saunders C.W."/>
            <person name="Shea T."/>
            <person name="Summerbell R.C."/>
            <person name="Xu J."/>
            <person name="Young S."/>
            <person name="Zeng Q."/>
            <person name="Birren B.W."/>
            <person name="Cuomo C.A."/>
            <person name="White T.C."/>
        </authorList>
    </citation>
    <scope>NUCLEOTIDE SEQUENCE [LARGE SCALE GENOMIC DNA]</scope>
    <source>
        <strain evidence="2">ATCC MYA-4606 / CBS 127.97</strain>
    </source>
</reference>
<keyword evidence="2" id="KW-1185">Reference proteome</keyword>
<dbReference type="Proteomes" id="UP000009169">
    <property type="component" value="Unassembled WGS sequence"/>
</dbReference>
<dbReference type="EMBL" id="DS995748">
    <property type="protein sequence ID" value="EGE06499.1"/>
    <property type="molecule type" value="Genomic_DNA"/>
</dbReference>